<organism evidence="3 4">
    <name type="scientific">Streptococcus dysgalactiae subsp. dysgalactiae</name>
    <dbReference type="NCBI Taxonomy" id="99822"/>
    <lineage>
        <taxon>Bacteria</taxon>
        <taxon>Bacillati</taxon>
        <taxon>Bacillota</taxon>
        <taxon>Bacilli</taxon>
        <taxon>Lactobacillales</taxon>
        <taxon>Streptococcaceae</taxon>
        <taxon>Streptococcus</taxon>
    </lineage>
</organism>
<protein>
    <submittedName>
        <fullName evidence="3">Lmo2277 protein</fullName>
    </submittedName>
</protein>
<name>A0A380JUE3_STRDY</name>
<evidence type="ECO:0000259" key="1">
    <source>
        <dbReference type="Pfam" id="PF18813"/>
    </source>
</evidence>
<dbReference type="EMBL" id="UHFG01000004">
    <property type="protein sequence ID" value="SUN48923.1"/>
    <property type="molecule type" value="Genomic_DNA"/>
</dbReference>
<gene>
    <name evidence="2" type="ORF">NCTC4670_00396</name>
    <name evidence="3" type="ORF">NCTC4670_00763</name>
</gene>
<reference evidence="3 4" key="1">
    <citation type="submission" date="2018-06" db="EMBL/GenBank/DDBJ databases">
        <authorList>
            <consortium name="Pathogen Informatics"/>
            <person name="Doyle S."/>
        </authorList>
    </citation>
    <scope>NUCLEOTIDE SEQUENCE [LARGE SCALE GENOMIC DNA]</scope>
    <source>
        <strain evidence="3 4">NCTC4670</strain>
    </source>
</reference>
<evidence type="ECO:0000313" key="2">
    <source>
        <dbReference type="EMBL" id="SUN47852.1"/>
    </source>
</evidence>
<dbReference type="EMBL" id="UHFG01000004">
    <property type="protein sequence ID" value="SUN47852.1"/>
    <property type="molecule type" value="Genomic_DNA"/>
</dbReference>
<evidence type="ECO:0000313" key="4">
    <source>
        <dbReference type="Proteomes" id="UP000254797"/>
    </source>
</evidence>
<proteinExistence type="predicted"/>
<feature type="domain" description="Phage-Barnase-EndoU-ColicinE5/D-RelE like nuclease 4" evidence="1">
    <location>
        <begin position="14"/>
        <end position="164"/>
    </location>
</feature>
<sequence length="179" mass="21480">MLFYFVESFLIVELKEIVNDYELNFCGKRCKVETNFKHLPEFMILFDIRDLYHLLGIHKLKTKYRATNWVEAVKADVFLLSNYSKHPNFREVLPRVGNYNFLYEIFYQFRVNICILDKDLTKNTMKLSVVFYKDNKKKLVVVGLKRDETGVFRPATLHESRNNPYKRIRHTAIKSITWI</sequence>
<dbReference type="InterPro" id="IPR041420">
    <property type="entry name" value="PBECR4"/>
</dbReference>
<dbReference type="AlphaFoldDB" id="A0A380JUE3"/>
<dbReference type="Pfam" id="PF18813">
    <property type="entry name" value="PBECR4"/>
    <property type="match status" value="1"/>
</dbReference>
<accession>A0A380JUE3</accession>
<dbReference type="Proteomes" id="UP000254797">
    <property type="component" value="Unassembled WGS sequence"/>
</dbReference>
<evidence type="ECO:0000313" key="3">
    <source>
        <dbReference type="EMBL" id="SUN48923.1"/>
    </source>
</evidence>